<evidence type="ECO:0000259" key="3">
    <source>
        <dbReference type="PROSITE" id="PS51186"/>
    </source>
</evidence>
<dbReference type="STRING" id="993073.AS029_03080"/>
<dbReference type="PANTHER" id="PTHR43626">
    <property type="entry name" value="ACYL-COA N-ACYLTRANSFERASE"/>
    <property type="match status" value="1"/>
</dbReference>
<evidence type="ECO:0000256" key="2">
    <source>
        <dbReference type="ARBA" id="ARBA00023315"/>
    </source>
</evidence>
<name>A0A1G6H1Z7_9MICO</name>
<proteinExistence type="predicted"/>
<dbReference type="InterPro" id="IPR045039">
    <property type="entry name" value="NSI-like"/>
</dbReference>
<dbReference type="CDD" id="cd04301">
    <property type="entry name" value="NAT_SF"/>
    <property type="match status" value="1"/>
</dbReference>
<protein>
    <submittedName>
        <fullName evidence="4">Acetyltransferase (GNAT) domain-containing protein</fullName>
    </submittedName>
</protein>
<dbReference type="PROSITE" id="PS51186">
    <property type="entry name" value="GNAT"/>
    <property type="match status" value="1"/>
</dbReference>
<sequence length="139" mass="15077">MQFSIATPTAAEFAALYLETGWGQWPLETFERALAGSWVVCVARDDDNRLVGLGRLIGDGALHAFVTEMIVSESARGAGIGAEIVRRLVGEAHRRGVRDVQLFAARGRAAFYERNGFARRPDDAPGMEWAGESRGTAVP</sequence>
<dbReference type="InterPro" id="IPR016181">
    <property type="entry name" value="Acyl_CoA_acyltransferase"/>
</dbReference>
<dbReference type="Gene3D" id="3.40.630.30">
    <property type="match status" value="1"/>
</dbReference>
<dbReference type="Proteomes" id="UP000183203">
    <property type="component" value="Unassembled WGS sequence"/>
</dbReference>
<dbReference type="AlphaFoldDB" id="A0A1G6H1Z7"/>
<dbReference type="InterPro" id="IPR000182">
    <property type="entry name" value="GNAT_dom"/>
</dbReference>
<feature type="domain" description="N-acetyltransferase" evidence="3">
    <location>
        <begin position="1"/>
        <end position="139"/>
    </location>
</feature>
<dbReference type="GO" id="GO:0008080">
    <property type="term" value="F:N-acetyltransferase activity"/>
    <property type="evidence" value="ECO:0007669"/>
    <property type="project" value="InterPro"/>
</dbReference>
<dbReference type="GO" id="GO:0005737">
    <property type="term" value="C:cytoplasm"/>
    <property type="evidence" value="ECO:0007669"/>
    <property type="project" value="TreeGrafter"/>
</dbReference>
<keyword evidence="2" id="KW-0012">Acyltransferase</keyword>
<gene>
    <name evidence="4" type="ORF">SAMN05216418_0858</name>
</gene>
<dbReference type="SUPFAM" id="SSF55729">
    <property type="entry name" value="Acyl-CoA N-acyltransferases (Nat)"/>
    <property type="match status" value="1"/>
</dbReference>
<dbReference type="Pfam" id="PF13508">
    <property type="entry name" value="Acetyltransf_7"/>
    <property type="match status" value="1"/>
</dbReference>
<dbReference type="EMBL" id="FMYG01000001">
    <property type="protein sequence ID" value="SDB87416.1"/>
    <property type="molecule type" value="Genomic_DNA"/>
</dbReference>
<evidence type="ECO:0000256" key="1">
    <source>
        <dbReference type="ARBA" id="ARBA00022679"/>
    </source>
</evidence>
<evidence type="ECO:0000313" key="4">
    <source>
        <dbReference type="EMBL" id="SDB87416.1"/>
    </source>
</evidence>
<keyword evidence="1 4" id="KW-0808">Transferase</keyword>
<dbReference type="RefSeq" id="WP_058231093.1">
    <property type="nucleotide sequence ID" value="NZ_FMYG01000001.1"/>
</dbReference>
<evidence type="ECO:0000313" key="5">
    <source>
        <dbReference type="Proteomes" id="UP000183203"/>
    </source>
</evidence>
<reference evidence="4 5" key="1">
    <citation type="submission" date="2016-09" db="EMBL/GenBank/DDBJ databases">
        <authorList>
            <person name="Capua I."/>
            <person name="De Benedictis P."/>
            <person name="Joannis T."/>
            <person name="Lombin L.H."/>
            <person name="Cattoli G."/>
        </authorList>
    </citation>
    <scope>NUCLEOTIDE SEQUENCE [LARGE SCALE GENOMIC DNA]</scope>
    <source>
        <strain evidence="4 5">NIO-1002</strain>
    </source>
</reference>
<accession>A0A1G6H1Z7</accession>
<organism evidence="4 5">
    <name type="scientific">Microbacterium enclense</name>
    <dbReference type="NCBI Taxonomy" id="993073"/>
    <lineage>
        <taxon>Bacteria</taxon>
        <taxon>Bacillati</taxon>
        <taxon>Actinomycetota</taxon>
        <taxon>Actinomycetes</taxon>
        <taxon>Micrococcales</taxon>
        <taxon>Microbacteriaceae</taxon>
        <taxon>Microbacterium</taxon>
    </lineage>
</organism>
<dbReference type="OrthoDB" id="4549080at2"/>
<dbReference type="PANTHER" id="PTHR43626:SF4">
    <property type="entry name" value="GCN5-RELATED N-ACETYLTRANSFERASE 2, CHLOROPLASTIC"/>
    <property type="match status" value="1"/>
</dbReference>